<dbReference type="Pfam" id="PF05257">
    <property type="entry name" value="CHAP"/>
    <property type="match status" value="1"/>
</dbReference>
<dbReference type="EMBL" id="JACXZA010000006">
    <property type="protein sequence ID" value="MBD3921733.1"/>
    <property type="molecule type" value="Genomic_DNA"/>
</dbReference>
<feature type="domain" description="Peptidase C51" evidence="1">
    <location>
        <begin position="210"/>
        <end position="304"/>
    </location>
</feature>
<evidence type="ECO:0000259" key="1">
    <source>
        <dbReference type="Pfam" id="PF05257"/>
    </source>
</evidence>
<reference evidence="2 3" key="1">
    <citation type="submission" date="2020-09" db="EMBL/GenBank/DDBJ databases">
        <title>Paenibacillus sp. strain PR3 16S rRNA gene Genome sequencing and assembly.</title>
        <authorList>
            <person name="Kim J."/>
        </authorList>
    </citation>
    <scope>NUCLEOTIDE SEQUENCE [LARGE SCALE GENOMIC DNA]</scope>
    <source>
        <strain evidence="2 3">PR3</strain>
    </source>
</reference>
<dbReference type="SUPFAM" id="SSF109604">
    <property type="entry name" value="HD-domain/PDEase-like"/>
    <property type="match status" value="1"/>
</dbReference>
<dbReference type="InterPro" id="IPR038765">
    <property type="entry name" value="Papain-like_cys_pep_sf"/>
</dbReference>
<protein>
    <submittedName>
        <fullName evidence="2">CHAP domain-containing protein</fullName>
    </submittedName>
</protein>
<evidence type="ECO:0000313" key="2">
    <source>
        <dbReference type="EMBL" id="MBD3921733.1"/>
    </source>
</evidence>
<comment type="caution">
    <text evidence="2">The sequence shown here is derived from an EMBL/GenBank/DDBJ whole genome shotgun (WGS) entry which is preliminary data.</text>
</comment>
<organism evidence="2 3">
    <name type="scientific">Paenibacillus terricola</name>
    <dbReference type="NCBI Taxonomy" id="2763503"/>
    <lineage>
        <taxon>Bacteria</taxon>
        <taxon>Bacillati</taxon>
        <taxon>Bacillota</taxon>
        <taxon>Bacilli</taxon>
        <taxon>Bacillales</taxon>
        <taxon>Paenibacillaceae</taxon>
        <taxon>Paenibacillus</taxon>
    </lineage>
</organism>
<gene>
    <name evidence="2" type="ORF">H8B09_23425</name>
</gene>
<accession>A0ABR8N0K6</accession>
<dbReference type="Gene3D" id="1.10.3210.10">
    <property type="entry name" value="Hypothetical protein af1432"/>
    <property type="match status" value="1"/>
</dbReference>
<name>A0ABR8N0K6_9BACL</name>
<evidence type="ECO:0000313" key="3">
    <source>
        <dbReference type="Proteomes" id="UP000609346"/>
    </source>
</evidence>
<dbReference type="InterPro" id="IPR007921">
    <property type="entry name" value="CHAP_dom"/>
</dbReference>
<dbReference type="SUPFAM" id="SSF54001">
    <property type="entry name" value="Cysteine proteinases"/>
    <property type="match status" value="1"/>
</dbReference>
<dbReference type="Proteomes" id="UP000609346">
    <property type="component" value="Unassembled WGS sequence"/>
</dbReference>
<dbReference type="Gene3D" id="3.90.1720.10">
    <property type="entry name" value="endopeptidase domain like (from Nostoc punctiforme)"/>
    <property type="match status" value="1"/>
</dbReference>
<keyword evidence="3" id="KW-1185">Reference proteome</keyword>
<proteinExistence type="predicted"/>
<sequence length="348" mass="39649">MVGVIETLEQKKTDRVAKVREFLEKVLHTTGDSVTNQDRMAYLSSVSNYASKLAMTRGQNPEIAAIAALMHNYYWIKTGMTSFPGPNSADAARPVLRQTQLFSNEELSVILRAIFYQDDRHLVHGPYEEIIKDAIVLQRHSQKPGNAETESCIVHKGTEHQNDEDRRLKLADYAEKLAGQHIVGVPEDERYRAICKYWPDSDDIHKVLEGKWCAAFVYYCCMQVGIELPIRYPNREYRLAGVGAWLDWARLPETGFFYLDGQAGFTPERGDLVIYDKLLSDDSHDHIGVVLACVDDKLLVAEGNKDNFNYSSLLYRDRAHCILGYIRIADSYRYQFSGEYQPIPGIVV</sequence>